<dbReference type="AlphaFoldDB" id="A0A510X672"/>
<organism evidence="6 8">
    <name type="scientific">Bisbaumannia pacifica</name>
    <dbReference type="NCBI Taxonomy" id="77098"/>
    <lineage>
        <taxon>Bacteria</taxon>
        <taxon>Pseudomonadati</taxon>
        <taxon>Pseudomonadota</taxon>
        <taxon>Gammaproteobacteria</taxon>
        <taxon>Oceanospirillales</taxon>
        <taxon>Halomonadaceae</taxon>
        <taxon>Bisbaumannia</taxon>
    </lineage>
</organism>
<evidence type="ECO:0000313" key="8">
    <source>
        <dbReference type="Proteomes" id="UP000321275"/>
    </source>
</evidence>
<dbReference type="PROSITE" id="PS50931">
    <property type="entry name" value="HTH_LYSR"/>
    <property type="match status" value="1"/>
</dbReference>
<dbReference type="Proteomes" id="UP000651738">
    <property type="component" value="Unassembled WGS sequence"/>
</dbReference>
<dbReference type="GO" id="GO:0003700">
    <property type="term" value="F:DNA-binding transcription factor activity"/>
    <property type="evidence" value="ECO:0007669"/>
    <property type="project" value="InterPro"/>
</dbReference>
<dbReference type="PANTHER" id="PTHR30126:SF91">
    <property type="entry name" value="LYSR FAMILY TRANSCRIPTIONAL REGULATOR"/>
    <property type="match status" value="1"/>
</dbReference>
<evidence type="ECO:0000313" key="9">
    <source>
        <dbReference type="Proteomes" id="UP000651738"/>
    </source>
</evidence>
<dbReference type="EMBL" id="JAEDAF010000004">
    <property type="protein sequence ID" value="MBH8579737.1"/>
    <property type="molecule type" value="Genomic_DNA"/>
</dbReference>
<dbReference type="RefSeq" id="WP_146802194.1">
    <property type="nucleotide sequence ID" value="NZ_BJUK01000010.1"/>
</dbReference>
<dbReference type="GO" id="GO:0000976">
    <property type="term" value="F:transcription cis-regulatory region binding"/>
    <property type="evidence" value="ECO:0007669"/>
    <property type="project" value="TreeGrafter"/>
</dbReference>
<dbReference type="Gene3D" id="1.10.10.10">
    <property type="entry name" value="Winged helix-like DNA-binding domain superfamily/Winged helix DNA-binding domain"/>
    <property type="match status" value="1"/>
</dbReference>
<dbReference type="InterPro" id="IPR005119">
    <property type="entry name" value="LysR_subst-bd"/>
</dbReference>
<evidence type="ECO:0000259" key="5">
    <source>
        <dbReference type="PROSITE" id="PS50931"/>
    </source>
</evidence>
<evidence type="ECO:0000256" key="3">
    <source>
        <dbReference type="ARBA" id="ARBA00023125"/>
    </source>
</evidence>
<dbReference type="InterPro" id="IPR036388">
    <property type="entry name" value="WH-like_DNA-bd_sf"/>
</dbReference>
<reference evidence="7 9" key="2">
    <citation type="submission" date="2020-12" db="EMBL/GenBank/DDBJ databases">
        <title>Draft genome sequence of Halomonas pacifica strain CARE-V15.</title>
        <authorList>
            <person name="Vignesh N."/>
            <person name="Thabitha A."/>
            <person name="Saravanan R."/>
            <person name="Manigandan V."/>
        </authorList>
    </citation>
    <scope>NUCLEOTIDE SEQUENCE [LARGE SCALE GENOMIC DNA]</scope>
    <source>
        <strain evidence="7 9">CARE-V15</strain>
    </source>
</reference>
<comment type="caution">
    <text evidence="6">The sequence shown here is derived from an EMBL/GenBank/DDBJ whole genome shotgun (WGS) entry which is preliminary data.</text>
</comment>
<protein>
    <submittedName>
        <fullName evidence="6 7">Transcriptional regulator</fullName>
    </submittedName>
</protein>
<dbReference type="PRINTS" id="PR00039">
    <property type="entry name" value="HTHLYSR"/>
</dbReference>
<dbReference type="SUPFAM" id="SSF46785">
    <property type="entry name" value="Winged helix' DNA-binding domain"/>
    <property type="match status" value="1"/>
</dbReference>
<evidence type="ECO:0000313" key="6">
    <source>
        <dbReference type="EMBL" id="GEK46924.1"/>
    </source>
</evidence>
<dbReference type="OrthoDB" id="196624at2"/>
<keyword evidence="3" id="KW-0238">DNA-binding</keyword>
<keyword evidence="4" id="KW-0804">Transcription</keyword>
<dbReference type="InterPro" id="IPR000847">
    <property type="entry name" value="LysR_HTH_N"/>
</dbReference>
<dbReference type="Pfam" id="PF00126">
    <property type="entry name" value="HTH_1"/>
    <property type="match status" value="1"/>
</dbReference>
<dbReference type="CDD" id="cd05466">
    <property type="entry name" value="PBP2_LTTR_substrate"/>
    <property type="match status" value="1"/>
</dbReference>
<evidence type="ECO:0000256" key="4">
    <source>
        <dbReference type="ARBA" id="ARBA00023163"/>
    </source>
</evidence>
<evidence type="ECO:0000256" key="2">
    <source>
        <dbReference type="ARBA" id="ARBA00023015"/>
    </source>
</evidence>
<gene>
    <name evidence="6" type="ORF">HPA02_12070</name>
    <name evidence="7" type="ORF">I7V36_06465</name>
</gene>
<dbReference type="EMBL" id="BJUK01000010">
    <property type="protein sequence ID" value="GEK46924.1"/>
    <property type="molecule type" value="Genomic_DNA"/>
</dbReference>
<dbReference type="PANTHER" id="PTHR30126">
    <property type="entry name" value="HTH-TYPE TRANSCRIPTIONAL REGULATOR"/>
    <property type="match status" value="1"/>
</dbReference>
<feature type="domain" description="HTH lysR-type" evidence="5">
    <location>
        <begin position="3"/>
        <end position="60"/>
    </location>
</feature>
<dbReference type="Gene3D" id="3.40.190.290">
    <property type="match status" value="1"/>
</dbReference>
<keyword evidence="8" id="KW-1185">Reference proteome</keyword>
<reference evidence="6 8" key="1">
    <citation type="submission" date="2019-07" db="EMBL/GenBank/DDBJ databases">
        <title>Whole genome shotgun sequence of Halomonas pacifica NBRC 102220.</title>
        <authorList>
            <person name="Hosoyama A."/>
            <person name="Uohara A."/>
            <person name="Ohji S."/>
            <person name="Ichikawa N."/>
        </authorList>
    </citation>
    <scope>NUCLEOTIDE SEQUENCE [LARGE SCALE GENOMIC DNA]</scope>
    <source>
        <strain evidence="6 8">NBRC 102220</strain>
    </source>
</reference>
<proteinExistence type="inferred from homology"/>
<dbReference type="SUPFAM" id="SSF53850">
    <property type="entry name" value="Periplasmic binding protein-like II"/>
    <property type="match status" value="1"/>
</dbReference>
<dbReference type="Pfam" id="PF03466">
    <property type="entry name" value="LysR_substrate"/>
    <property type="match status" value="1"/>
</dbReference>
<sequence length="298" mass="32525">MQFTLEQLRLFVGVAEAGSFSAAARRLGKVQSAVSTAVANLELDLGVELFSREGHKPCLTVAGEVLLEEARAVLMRAQALEERAFGFTRQVEAELVIAVDDAIPLTAIGAALGNWQGEYPGVELRLTRLPMQEAPECLMAGTLDLALLPVQANYPRDLAFQRIGQLRMVEVARPEHPLARRQGIGFAELADHRQLVYAPHGQAISTSEYVISPQRYVCESYAALLALLGEGLGWAMVPHRLVAEALADGRLVELDLAAYPFTPWLVGVDLLWCRRRGLGRAGQALREQLARVPLGEVV</sequence>
<accession>A0A510X672</accession>
<dbReference type="InterPro" id="IPR036390">
    <property type="entry name" value="WH_DNA-bd_sf"/>
</dbReference>
<name>A0A510X672_9GAMM</name>
<evidence type="ECO:0000256" key="1">
    <source>
        <dbReference type="ARBA" id="ARBA00009437"/>
    </source>
</evidence>
<dbReference type="Proteomes" id="UP000321275">
    <property type="component" value="Unassembled WGS sequence"/>
</dbReference>
<dbReference type="FunFam" id="1.10.10.10:FF:000001">
    <property type="entry name" value="LysR family transcriptional regulator"/>
    <property type="match status" value="1"/>
</dbReference>
<keyword evidence="2" id="KW-0805">Transcription regulation</keyword>
<evidence type="ECO:0000313" key="7">
    <source>
        <dbReference type="EMBL" id="MBH8579737.1"/>
    </source>
</evidence>
<comment type="similarity">
    <text evidence="1">Belongs to the LysR transcriptional regulatory family.</text>
</comment>